<comment type="caution">
    <text evidence="4">The sequence shown here is derived from an EMBL/GenBank/DDBJ whole genome shotgun (WGS) entry which is preliminary data.</text>
</comment>
<feature type="compositionally biased region" description="Basic and acidic residues" evidence="2">
    <location>
        <begin position="34"/>
        <end position="63"/>
    </location>
</feature>
<feature type="compositionally biased region" description="Basic and acidic residues" evidence="2">
    <location>
        <begin position="1"/>
        <end position="28"/>
    </location>
</feature>
<name>A0A5D4KFZ9_9BACI</name>
<dbReference type="Pfam" id="PF05532">
    <property type="entry name" value="CsbD"/>
    <property type="match status" value="1"/>
</dbReference>
<evidence type="ECO:0000259" key="3">
    <source>
        <dbReference type="Pfam" id="PF05532"/>
    </source>
</evidence>
<dbReference type="RefSeq" id="WP_148946497.1">
    <property type="nucleotide sequence ID" value="NZ_JBNIKK010000001.1"/>
</dbReference>
<organism evidence="4 5">
    <name type="scientific">Rossellomorea vietnamensis</name>
    <dbReference type="NCBI Taxonomy" id="218284"/>
    <lineage>
        <taxon>Bacteria</taxon>
        <taxon>Bacillati</taxon>
        <taxon>Bacillota</taxon>
        <taxon>Bacilli</taxon>
        <taxon>Bacillales</taxon>
        <taxon>Bacillaceae</taxon>
        <taxon>Rossellomorea</taxon>
    </lineage>
</organism>
<evidence type="ECO:0000313" key="4">
    <source>
        <dbReference type="EMBL" id="TYR75750.1"/>
    </source>
</evidence>
<comment type="similarity">
    <text evidence="1">Belongs to the UPF0337 (CsbD) family.</text>
</comment>
<evidence type="ECO:0000256" key="2">
    <source>
        <dbReference type="SAM" id="MobiDB-lite"/>
    </source>
</evidence>
<evidence type="ECO:0000256" key="1">
    <source>
        <dbReference type="ARBA" id="ARBA00009129"/>
    </source>
</evidence>
<accession>A0A5D4KFZ9</accession>
<feature type="region of interest" description="Disordered" evidence="2">
    <location>
        <begin position="1"/>
        <end position="63"/>
    </location>
</feature>
<sequence length="63" mass="6829">MSKDNGMKDKLKGAAKKAEGEVKEKTGKASDNPDMQHEGNVDKAKGKVHETVGKAKDDRADKF</sequence>
<reference evidence="4 5" key="1">
    <citation type="submission" date="2019-08" db="EMBL/GenBank/DDBJ databases">
        <title>Bacillus genomes from the desert of Cuatro Cienegas, Coahuila.</title>
        <authorList>
            <person name="Olmedo-Alvarez G."/>
        </authorList>
    </citation>
    <scope>NUCLEOTIDE SEQUENCE [LARGE SCALE GENOMIC DNA]</scope>
    <source>
        <strain evidence="4 5">CH40_1T</strain>
    </source>
</reference>
<evidence type="ECO:0000313" key="5">
    <source>
        <dbReference type="Proteomes" id="UP000323317"/>
    </source>
</evidence>
<dbReference type="Proteomes" id="UP000323317">
    <property type="component" value="Unassembled WGS sequence"/>
</dbReference>
<dbReference type="AlphaFoldDB" id="A0A5D4KFZ9"/>
<gene>
    <name evidence="4" type="ORF">FZC79_08995</name>
</gene>
<proteinExistence type="inferred from homology"/>
<dbReference type="InterPro" id="IPR008462">
    <property type="entry name" value="CsbD"/>
</dbReference>
<feature type="domain" description="CsbD-like" evidence="3">
    <location>
        <begin position="9"/>
        <end position="58"/>
    </location>
</feature>
<protein>
    <submittedName>
        <fullName evidence="4">CsbD family protein</fullName>
    </submittedName>
</protein>
<dbReference type="InterPro" id="IPR036629">
    <property type="entry name" value="YjbJ_sf"/>
</dbReference>
<dbReference type="Gene3D" id="1.10.1470.10">
    <property type="entry name" value="YjbJ"/>
    <property type="match status" value="1"/>
</dbReference>
<dbReference type="SUPFAM" id="SSF69047">
    <property type="entry name" value="Hypothetical protein YjbJ"/>
    <property type="match status" value="1"/>
</dbReference>
<dbReference type="EMBL" id="VTEH01000005">
    <property type="protein sequence ID" value="TYR75750.1"/>
    <property type="molecule type" value="Genomic_DNA"/>
</dbReference>